<gene>
    <name evidence="2" type="ORF">EGYM00163_LOCUS16939</name>
</gene>
<proteinExistence type="predicted"/>
<keyword evidence="1" id="KW-0812">Transmembrane</keyword>
<accession>A0A7S4CT94</accession>
<organism evidence="2">
    <name type="scientific">Eutreptiella gymnastica</name>
    <dbReference type="NCBI Taxonomy" id="73025"/>
    <lineage>
        <taxon>Eukaryota</taxon>
        <taxon>Discoba</taxon>
        <taxon>Euglenozoa</taxon>
        <taxon>Euglenida</taxon>
        <taxon>Spirocuta</taxon>
        <taxon>Euglenophyceae</taxon>
        <taxon>Eutreptiales</taxon>
        <taxon>Eutreptiaceae</taxon>
        <taxon>Eutreptiella</taxon>
    </lineage>
</organism>
<keyword evidence="1" id="KW-1133">Transmembrane helix</keyword>
<evidence type="ECO:0000313" key="2">
    <source>
        <dbReference type="EMBL" id="CAE0805813.1"/>
    </source>
</evidence>
<feature type="transmembrane region" description="Helical" evidence="1">
    <location>
        <begin position="178"/>
        <end position="198"/>
    </location>
</feature>
<reference evidence="2" key="1">
    <citation type="submission" date="2021-01" db="EMBL/GenBank/DDBJ databases">
        <authorList>
            <person name="Corre E."/>
            <person name="Pelletier E."/>
            <person name="Niang G."/>
            <person name="Scheremetjew M."/>
            <person name="Finn R."/>
            <person name="Kale V."/>
            <person name="Holt S."/>
            <person name="Cochrane G."/>
            <person name="Meng A."/>
            <person name="Brown T."/>
            <person name="Cohen L."/>
        </authorList>
    </citation>
    <scope>NUCLEOTIDE SEQUENCE</scope>
    <source>
        <strain evidence="2">CCMP1594</strain>
    </source>
</reference>
<protein>
    <submittedName>
        <fullName evidence="2">Uncharacterized protein</fullName>
    </submittedName>
</protein>
<dbReference type="PANTHER" id="PTHR37231:SF2">
    <property type="entry name" value="EXPRESSED PROTEIN"/>
    <property type="match status" value="1"/>
</dbReference>
<feature type="transmembrane region" description="Helical" evidence="1">
    <location>
        <begin position="210"/>
        <end position="230"/>
    </location>
</feature>
<dbReference type="PANTHER" id="PTHR37231">
    <property type="entry name" value="EXPRESSED PROTEIN"/>
    <property type="match status" value="1"/>
</dbReference>
<evidence type="ECO:0000256" key="1">
    <source>
        <dbReference type="SAM" id="Phobius"/>
    </source>
</evidence>
<name>A0A7S4CT94_9EUGL</name>
<keyword evidence="1" id="KW-0472">Membrane</keyword>
<feature type="transmembrane region" description="Helical" evidence="1">
    <location>
        <begin position="115"/>
        <end position="136"/>
    </location>
</feature>
<feature type="transmembrane region" description="Helical" evidence="1">
    <location>
        <begin position="250"/>
        <end position="273"/>
    </location>
</feature>
<dbReference type="AlphaFoldDB" id="A0A7S4CT94"/>
<feature type="transmembrane region" description="Helical" evidence="1">
    <location>
        <begin position="20"/>
        <end position="39"/>
    </location>
</feature>
<dbReference type="EMBL" id="HBJA01048042">
    <property type="protein sequence ID" value="CAE0805813.1"/>
    <property type="molecule type" value="Transcribed_RNA"/>
</dbReference>
<sequence>MYDPTLSWAPASVSSPRQRRWVALIAAAVVSVVATALLMGTTRSSAATLNAAVPLSAVQSATQAVPMANFNRRSGLPQQYATETASDFGEPLPSGPAAYQIDAAMTYAPAGDSTAMTTSAAVVFCLLGITGLLYSFKAARSGPIAMAASAGKKKLPLETMRGNRRGAPEPEPEDDDGLLLGIAGSIFNVVFWVSLYSVYSTGQGVPAGPFGLYGLAEGLSYLAVPGLFAYSVYTKVQTGSGLPAGKFGLLGLAEGLTFLSLLAGVVVAGLKFVQ</sequence>